<name>A0ABR0M9B1_9PEZI</name>
<evidence type="ECO:0000256" key="1">
    <source>
        <dbReference type="SAM" id="Coils"/>
    </source>
</evidence>
<organism evidence="3 4">
    <name type="scientific">Cryomyces antarcticus</name>
    <dbReference type="NCBI Taxonomy" id="329879"/>
    <lineage>
        <taxon>Eukaryota</taxon>
        <taxon>Fungi</taxon>
        <taxon>Dikarya</taxon>
        <taxon>Ascomycota</taxon>
        <taxon>Pezizomycotina</taxon>
        <taxon>Dothideomycetes</taxon>
        <taxon>Dothideomycetes incertae sedis</taxon>
        <taxon>Cryomyces</taxon>
    </lineage>
</organism>
<keyword evidence="1" id="KW-0175">Coiled coil</keyword>
<evidence type="ECO:0000313" key="3">
    <source>
        <dbReference type="EMBL" id="KAK5290530.1"/>
    </source>
</evidence>
<gene>
    <name evidence="3" type="ORF">LTR16_002570</name>
</gene>
<feature type="region of interest" description="Disordered" evidence="2">
    <location>
        <begin position="285"/>
        <end position="307"/>
    </location>
</feature>
<dbReference type="EMBL" id="JAVRRA010000209">
    <property type="protein sequence ID" value="KAK5290530.1"/>
    <property type="molecule type" value="Genomic_DNA"/>
</dbReference>
<keyword evidence="4" id="KW-1185">Reference proteome</keyword>
<feature type="coiled-coil region" evidence="1">
    <location>
        <begin position="182"/>
        <end position="230"/>
    </location>
</feature>
<feature type="compositionally biased region" description="Polar residues" evidence="2">
    <location>
        <begin position="289"/>
        <end position="301"/>
    </location>
</feature>
<feature type="non-terminal residue" evidence="3">
    <location>
        <position position="1"/>
    </location>
</feature>
<sequence length="328" mass="36456">DPSSTKLKRGAAWETEQSSVSASSHPPSKKRRRPSPENDELTSGRPAVPRPSHPDPRRTAARPVRKRKSSTLSEAPDELSADYASLKPRTRHVSQATIRTRWTTLPAPAQSQIRSLLLAAKRSVLASHPTEQRRTEADAAISILIRRLEKQLPRMPFPPKTKAGSFDAARLSEGCRGLEGALTAVMQDVALLEAEIEREEAALERERTELKRLERDARREEERRRREVFKIHPLLQLSDDLEDEDIDDGAESIGLITTKRSLASARQPLFDNPDPELDSLLKQLGSHMESMQSNHAQSRSGSAKPPALGMGISVFANSNPYPVTFPEP</sequence>
<evidence type="ECO:0000256" key="2">
    <source>
        <dbReference type="SAM" id="MobiDB-lite"/>
    </source>
</evidence>
<feature type="region of interest" description="Disordered" evidence="2">
    <location>
        <begin position="1"/>
        <end position="93"/>
    </location>
</feature>
<proteinExistence type="predicted"/>
<feature type="compositionally biased region" description="Basic residues" evidence="2">
    <location>
        <begin position="59"/>
        <end position="69"/>
    </location>
</feature>
<evidence type="ECO:0008006" key="5">
    <source>
        <dbReference type="Google" id="ProtNLM"/>
    </source>
</evidence>
<protein>
    <recommendedName>
        <fullName evidence="5">CENP-Q, a CENPA-CAD centromere complex subunit-domain-containing protein</fullName>
    </recommendedName>
</protein>
<dbReference type="InterPro" id="IPR025212">
    <property type="entry name" value="CAD_CENP-Q"/>
</dbReference>
<accession>A0ABR0M9B1</accession>
<reference evidence="3 4" key="1">
    <citation type="submission" date="2023-08" db="EMBL/GenBank/DDBJ databases">
        <title>Black Yeasts Isolated from many extreme environments.</title>
        <authorList>
            <person name="Coleine C."/>
            <person name="Stajich J.E."/>
            <person name="Selbmann L."/>
        </authorList>
    </citation>
    <scope>NUCLEOTIDE SEQUENCE [LARGE SCALE GENOMIC DNA]</scope>
    <source>
        <strain evidence="3 4">CCFEE 536</strain>
    </source>
</reference>
<evidence type="ECO:0000313" key="4">
    <source>
        <dbReference type="Proteomes" id="UP001357485"/>
    </source>
</evidence>
<dbReference type="Pfam" id="PF13094">
    <property type="entry name" value="CENP-Q"/>
    <property type="match status" value="1"/>
</dbReference>
<dbReference type="Proteomes" id="UP001357485">
    <property type="component" value="Unassembled WGS sequence"/>
</dbReference>
<comment type="caution">
    <text evidence="3">The sequence shown here is derived from an EMBL/GenBank/DDBJ whole genome shotgun (WGS) entry which is preliminary data.</text>
</comment>